<dbReference type="GO" id="GO:0000938">
    <property type="term" value="C:GARP complex"/>
    <property type="evidence" value="ECO:0007669"/>
    <property type="project" value="InterPro"/>
</dbReference>
<dbReference type="InterPro" id="IPR039745">
    <property type="entry name" value="Vps54"/>
</dbReference>
<evidence type="ECO:0000256" key="7">
    <source>
        <dbReference type="SAM" id="MobiDB-lite"/>
    </source>
</evidence>
<proteinExistence type="inferred from homology"/>
<evidence type="ECO:0000256" key="2">
    <source>
        <dbReference type="ARBA" id="ARBA00009150"/>
    </source>
</evidence>
<keyword evidence="5" id="KW-0333">Golgi apparatus</keyword>
<dbReference type="Proteomes" id="UP000288716">
    <property type="component" value="Unassembled WGS sequence"/>
</dbReference>
<evidence type="ECO:0000313" key="9">
    <source>
        <dbReference type="Proteomes" id="UP000288716"/>
    </source>
</evidence>
<dbReference type="AlphaFoldDB" id="A0A443RY54"/>
<sequence>MSTVHQTQPTIQLLLSISDYVDALDLISTSQEVVNQELRGLSCFRHLKSQLTEIENVIDHMMRDEFIKYTNAEWNPPLNVSDEQCPISDEDRFSSIVLSMLRIPRFDFVETSKTRSDSGENSDKKNEHTEIK</sequence>
<evidence type="ECO:0000256" key="5">
    <source>
        <dbReference type="ARBA" id="ARBA00023034"/>
    </source>
</evidence>
<dbReference type="VEuPathDB" id="VectorBase:LDEU011962"/>
<comment type="similarity">
    <text evidence="2">Belongs to the VPS54 family.</text>
</comment>
<dbReference type="GO" id="GO:0019905">
    <property type="term" value="F:syntaxin binding"/>
    <property type="evidence" value="ECO:0007669"/>
    <property type="project" value="TreeGrafter"/>
</dbReference>
<feature type="region of interest" description="Disordered" evidence="7">
    <location>
        <begin position="112"/>
        <end position="132"/>
    </location>
</feature>
<keyword evidence="6" id="KW-0175">Coiled coil</keyword>
<accession>A0A443RY54</accession>
<dbReference type="OrthoDB" id="10259024at2759"/>
<dbReference type="STRING" id="299467.A0A443RY54"/>
<keyword evidence="3" id="KW-0813">Transport</keyword>
<dbReference type="GO" id="GO:0006896">
    <property type="term" value="P:Golgi to vacuole transport"/>
    <property type="evidence" value="ECO:0007669"/>
    <property type="project" value="TreeGrafter"/>
</dbReference>
<name>A0A443RY54_9ACAR</name>
<dbReference type="PANTHER" id="PTHR12965">
    <property type="entry name" value="VACUOLAR PROTEIN SORTING 54"/>
    <property type="match status" value="1"/>
</dbReference>
<comment type="caution">
    <text evidence="8">The sequence shown here is derived from an EMBL/GenBank/DDBJ whole genome shotgun (WGS) entry which is preliminary data.</text>
</comment>
<keyword evidence="9" id="KW-1185">Reference proteome</keyword>
<protein>
    <submittedName>
        <fullName evidence="8">Uncharacterized protein</fullName>
    </submittedName>
</protein>
<gene>
    <name evidence="8" type="ORF">B4U80_08205</name>
</gene>
<dbReference type="GO" id="GO:0042147">
    <property type="term" value="P:retrograde transport, endosome to Golgi"/>
    <property type="evidence" value="ECO:0007669"/>
    <property type="project" value="InterPro"/>
</dbReference>
<evidence type="ECO:0000256" key="3">
    <source>
        <dbReference type="ARBA" id="ARBA00022448"/>
    </source>
</evidence>
<dbReference type="EMBL" id="NCKV01020270">
    <property type="protein sequence ID" value="RWS20078.1"/>
    <property type="molecule type" value="Genomic_DNA"/>
</dbReference>
<organism evidence="8 9">
    <name type="scientific">Leptotrombidium deliense</name>
    <dbReference type="NCBI Taxonomy" id="299467"/>
    <lineage>
        <taxon>Eukaryota</taxon>
        <taxon>Metazoa</taxon>
        <taxon>Ecdysozoa</taxon>
        <taxon>Arthropoda</taxon>
        <taxon>Chelicerata</taxon>
        <taxon>Arachnida</taxon>
        <taxon>Acari</taxon>
        <taxon>Acariformes</taxon>
        <taxon>Trombidiformes</taxon>
        <taxon>Prostigmata</taxon>
        <taxon>Anystina</taxon>
        <taxon>Parasitengona</taxon>
        <taxon>Trombiculoidea</taxon>
        <taxon>Trombiculidae</taxon>
        <taxon>Leptotrombidium</taxon>
    </lineage>
</organism>
<keyword evidence="4" id="KW-0653">Protein transport</keyword>
<evidence type="ECO:0000313" key="8">
    <source>
        <dbReference type="EMBL" id="RWS20078.1"/>
    </source>
</evidence>
<evidence type="ECO:0000256" key="4">
    <source>
        <dbReference type="ARBA" id="ARBA00022927"/>
    </source>
</evidence>
<evidence type="ECO:0000256" key="6">
    <source>
        <dbReference type="ARBA" id="ARBA00023054"/>
    </source>
</evidence>
<evidence type="ECO:0000256" key="1">
    <source>
        <dbReference type="ARBA" id="ARBA00004601"/>
    </source>
</evidence>
<dbReference type="GO" id="GO:0015031">
    <property type="term" value="P:protein transport"/>
    <property type="evidence" value="ECO:0007669"/>
    <property type="project" value="UniProtKB-KW"/>
</dbReference>
<dbReference type="PANTHER" id="PTHR12965:SF0">
    <property type="entry name" value="VACUOLAR PROTEIN SORTING-ASSOCIATED PROTEIN 54"/>
    <property type="match status" value="1"/>
</dbReference>
<reference evidence="8 9" key="1">
    <citation type="journal article" date="2018" name="Gigascience">
        <title>Genomes of trombidid mites reveal novel predicted allergens and laterally-transferred genes associated with secondary metabolism.</title>
        <authorList>
            <person name="Dong X."/>
            <person name="Chaisiri K."/>
            <person name="Xia D."/>
            <person name="Armstrong S.D."/>
            <person name="Fang Y."/>
            <person name="Donnelly M.J."/>
            <person name="Kadowaki T."/>
            <person name="McGarry J.W."/>
            <person name="Darby A.C."/>
            <person name="Makepeace B.L."/>
        </authorList>
    </citation>
    <scope>NUCLEOTIDE SEQUENCE [LARGE SCALE GENOMIC DNA]</scope>
    <source>
        <strain evidence="8">UoL-UT</strain>
    </source>
</reference>
<dbReference type="GO" id="GO:0005829">
    <property type="term" value="C:cytosol"/>
    <property type="evidence" value="ECO:0007669"/>
    <property type="project" value="GOC"/>
</dbReference>
<comment type="subcellular location">
    <subcellularLocation>
        <location evidence="1">Golgi apparatus</location>
        <location evidence="1">trans-Golgi network</location>
    </subcellularLocation>
</comment>